<keyword evidence="1" id="KW-0479">Metal-binding</keyword>
<dbReference type="EMBL" id="SDMP01000006">
    <property type="protein sequence ID" value="RYR52403.1"/>
    <property type="molecule type" value="Genomic_DNA"/>
</dbReference>
<dbReference type="InterPro" id="IPR046829">
    <property type="entry name" value="Calmod_bind_C"/>
</dbReference>
<organism evidence="4 5">
    <name type="scientific">Arachis hypogaea</name>
    <name type="common">Peanut</name>
    <dbReference type="NCBI Taxonomy" id="3818"/>
    <lineage>
        <taxon>Eukaryota</taxon>
        <taxon>Viridiplantae</taxon>
        <taxon>Streptophyta</taxon>
        <taxon>Embryophyta</taxon>
        <taxon>Tracheophyta</taxon>
        <taxon>Spermatophyta</taxon>
        <taxon>Magnoliopsida</taxon>
        <taxon>eudicotyledons</taxon>
        <taxon>Gunneridae</taxon>
        <taxon>Pentapetalae</taxon>
        <taxon>rosids</taxon>
        <taxon>fabids</taxon>
        <taxon>Fabales</taxon>
        <taxon>Fabaceae</taxon>
        <taxon>Papilionoideae</taxon>
        <taxon>50 kb inversion clade</taxon>
        <taxon>dalbergioids sensu lato</taxon>
        <taxon>Dalbergieae</taxon>
        <taxon>Pterocarpus clade</taxon>
        <taxon>Arachis</taxon>
    </lineage>
</organism>
<proteinExistence type="inferred from homology"/>
<evidence type="ECO:0000256" key="2">
    <source>
        <dbReference type="SAM" id="MobiDB-lite"/>
    </source>
</evidence>
<comment type="subcellular location">
    <subcellularLocation>
        <location evidence="1">Nucleus</location>
    </subcellularLocation>
</comment>
<feature type="region of interest" description="Disordered" evidence="2">
    <location>
        <begin position="306"/>
        <end position="338"/>
    </location>
</feature>
<evidence type="ECO:0000313" key="4">
    <source>
        <dbReference type="EMBL" id="RYR52403.1"/>
    </source>
</evidence>
<keyword evidence="1" id="KW-0862">Zinc</keyword>
<sequence>MWANAYLCEKFCAGIRTTSRCEDINSSLKKFIKSENCLLEFVENLDQVVKDYQNNEFIADYKTLYSNPVLTTALETLERSVSKFYTRKIFYEVQKQIEGVGALLVLHRDSIGSTEKFMFRKYQKPHHVYSVFVDRSCDKYECSSAQCTESYNTAMTEKNCNIWGRCWEKIIEHAKSCEIDNNERYIYQYFKRTAEQPIPISLLLNCIYEPVAISYDGQNFCSLESLDVDGKGCVETIKQDAYKNLNDLKPFEASSECGVVGEGQGHMVQPWAIGRGEQVGCSSQQLLYEAKWEGYMSPLQLDQLLNNPLNSAGEDKIPHHHSSTPKVRNMQNNNDDNN</sequence>
<keyword evidence="1" id="KW-0863">Zinc-finger</keyword>
<dbReference type="GO" id="GO:0008270">
    <property type="term" value="F:zinc ion binding"/>
    <property type="evidence" value="ECO:0007669"/>
    <property type="project" value="UniProtKB-UniRule"/>
</dbReference>
<dbReference type="GO" id="GO:0005634">
    <property type="term" value="C:nucleus"/>
    <property type="evidence" value="ECO:0007669"/>
    <property type="project" value="UniProtKB-SubCell"/>
</dbReference>
<dbReference type="GO" id="GO:0006355">
    <property type="term" value="P:regulation of DNA-templated transcription"/>
    <property type="evidence" value="ECO:0007669"/>
    <property type="project" value="UniProtKB-UniRule"/>
</dbReference>
<accession>A0A445CND1</accession>
<feature type="domain" description="Calmodulin binding protein C-terminal" evidence="3">
    <location>
        <begin position="200"/>
        <end position="250"/>
    </location>
</feature>
<protein>
    <recommendedName>
        <fullName evidence="1">Protein FAR1-RELATED SEQUENCE</fullName>
    </recommendedName>
</protein>
<comment type="function">
    <text evidence="1">Putative transcription activator involved in regulating light control of development.</text>
</comment>
<dbReference type="InterPro" id="IPR031052">
    <property type="entry name" value="FHY3/FAR1"/>
</dbReference>
<dbReference type="AlphaFoldDB" id="A0A445CND1"/>
<keyword evidence="1" id="KW-0539">Nucleus</keyword>
<comment type="caution">
    <text evidence="4">The sequence shown here is derived from an EMBL/GenBank/DDBJ whole genome shotgun (WGS) entry which is preliminary data.</text>
</comment>
<keyword evidence="5" id="KW-1185">Reference proteome</keyword>
<reference evidence="4 5" key="1">
    <citation type="submission" date="2019-01" db="EMBL/GenBank/DDBJ databases">
        <title>Sequencing of cultivated peanut Arachis hypogaea provides insights into genome evolution and oil improvement.</title>
        <authorList>
            <person name="Chen X."/>
        </authorList>
    </citation>
    <scope>NUCLEOTIDE SEQUENCE [LARGE SCALE GENOMIC DNA]</scope>
    <source>
        <strain evidence="5">cv. Fuhuasheng</strain>
        <tissue evidence="4">Leaves</tissue>
    </source>
</reference>
<gene>
    <name evidence="4" type="ORF">Ahy_A06g027328</name>
</gene>
<evidence type="ECO:0000259" key="3">
    <source>
        <dbReference type="Pfam" id="PF20452"/>
    </source>
</evidence>
<evidence type="ECO:0000313" key="5">
    <source>
        <dbReference type="Proteomes" id="UP000289738"/>
    </source>
</evidence>
<name>A0A445CND1_ARAHY</name>
<dbReference type="PANTHER" id="PTHR31669:SF251">
    <property type="entry name" value="PROTEIN FAR1-RELATED SEQUENCE"/>
    <property type="match status" value="1"/>
</dbReference>
<comment type="similarity">
    <text evidence="1">Belongs to the FHY3/FAR1 family.</text>
</comment>
<dbReference type="Pfam" id="PF20452">
    <property type="entry name" value="Calmod_bind_C"/>
    <property type="match status" value="1"/>
</dbReference>
<dbReference type="PANTHER" id="PTHR31669">
    <property type="entry name" value="PROTEIN FAR1-RELATED SEQUENCE 10-RELATED"/>
    <property type="match status" value="1"/>
</dbReference>
<evidence type="ECO:0000256" key="1">
    <source>
        <dbReference type="RuleBase" id="RU367018"/>
    </source>
</evidence>
<dbReference type="Proteomes" id="UP000289738">
    <property type="component" value="Chromosome A06"/>
</dbReference>